<keyword evidence="1" id="KW-0805">Transcription regulation</keyword>
<evidence type="ECO:0000256" key="3">
    <source>
        <dbReference type="ARBA" id="ARBA00023163"/>
    </source>
</evidence>
<dbReference type="AlphaFoldDB" id="A0A848GGD0"/>
<dbReference type="Gene3D" id="1.10.10.10">
    <property type="entry name" value="Winged helix-like DNA-binding domain superfamily/Winged helix DNA-binding domain"/>
    <property type="match status" value="1"/>
</dbReference>
<keyword evidence="2" id="KW-0238">DNA-binding</keyword>
<dbReference type="SUPFAM" id="SSF46785">
    <property type="entry name" value="Winged helix' DNA-binding domain"/>
    <property type="match status" value="1"/>
</dbReference>
<dbReference type="GO" id="GO:0003677">
    <property type="term" value="F:DNA binding"/>
    <property type="evidence" value="ECO:0007669"/>
    <property type="project" value="UniProtKB-KW"/>
</dbReference>
<dbReference type="RefSeq" id="WP_169223888.1">
    <property type="nucleotide sequence ID" value="NZ_JABBGC010000001.1"/>
</dbReference>
<dbReference type="Proteomes" id="UP000583266">
    <property type="component" value="Unassembled WGS sequence"/>
</dbReference>
<dbReference type="PROSITE" id="PS51118">
    <property type="entry name" value="HTH_HXLR"/>
    <property type="match status" value="1"/>
</dbReference>
<proteinExistence type="predicted"/>
<dbReference type="InterPro" id="IPR002577">
    <property type="entry name" value="HTH_HxlR"/>
</dbReference>
<evidence type="ECO:0000259" key="4">
    <source>
        <dbReference type="PROSITE" id="PS51118"/>
    </source>
</evidence>
<accession>A0A848GGD0</accession>
<dbReference type="InterPro" id="IPR036388">
    <property type="entry name" value="WH-like_DNA-bd_sf"/>
</dbReference>
<comment type="caution">
    <text evidence="5">The sequence shown here is derived from an EMBL/GenBank/DDBJ whole genome shotgun (WGS) entry which is preliminary data.</text>
</comment>
<dbReference type="InterPro" id="IPR036390">
    <property type="entry name" value="WH_DNA-bd_sf"/>
</dbReference>
<reference evidence="5 6" key="1">
    <citation type="submission" date="2020-04" db="EMBL/GenBank/DDBJ databases">
        <title>Chitinophaga sp. G-6-1-13 sp. nov., isolated from soil.</title>
        <authorList>
            <person name="Dahal R.H."/>
            <person name="Chaudhary D.K."/>
        </authorList>
    </citation>
    <scope>NUCLEOTIDE SEQUENCE [LARGE SCALE GENOMIC DNA]</scope>
    <source>
        <strain evidence="5 6">G-6-1-13</strain>
    </source>
</reference>
<evidence type="ECO:0000313" key="6">
    <source>
        <dbReference type="Proteomes" id="UP000583266"/>
    </source>
</evidence>
<keyword evidence="6" id="KW-1185">Reference proteome</keyword>
<evidence type="ECO:0000256" key="2">
    <source>
        <dbReference type="ARBA" id="ARBA00023125"/>
    </source>
</evidence>
<dbReference type="PANTHER" id="PTHR33204">
    <property type="entry name" value="TRANSCRIPTIONAL REGULATOR, MARR FAMILY"/>
    <property type="match status" value="1"/>
</dbReference>
<name>A0A848GGD0_9BACT</name>
<evidence type="ECO:0000313" key="5">
    <source>
        <dbReference type="EMBL" id="NML36781.1"/>
    </source>
</evidence>
<dbReference type="EMBL" id="JABBGC010000001">
    <property type="protein sequence ID" value="NML36781.1"/>
    <property type="molecule type" value="Genomic_DNA"/>
</dbReference>
<organism evidence="5 6">
    <name type="scientific">Chitinophaga fulva</name>
    <dbReference type="NCBI Taxonomy" id="2728842"/>
    <lineage>
        <taxon>Bacteria</taxon>
        <taxon>Pseudomonadati</taxon>
        <taxon>Bacteroidota</taxon>
        <taxon>Chitinophagia</taxon>
        <taxon>Chitinophagales</taxon>
        <taxon>Chitinophagaceae</taxon>
        <taxon>Chitinophaga</taxon>
    </lineage>
</organism>
<gene>
    <name evidence="5" type="ORF">HHL17_06185</name>
</gene>
<sequence>MASKETLAGCPVQHALQYIGGKWQMGILWQLRKGATRFNVLKDALPNLSEKVLTENLKFFEEKGMVEKQSFLSVPPKVEYMLTIEGQNLIPVIEKIILWGYAHLQEEKVKRDTLSTPSVVMNELQQKYDASENVGS</sequence>
<dbReference type="Pfam" id="PF01638">
    <property type="entry name" value="HxlR"/>
    <property type="match status" value="1"/>
</dbReference>
<feature type="domain" description="HTH hxlR-type" evidence="4">
    <location>
        <begin position="10"/>
        <end position="108"/>
    </location>
</feature>
<protein>
    <submittedName>
        <fullName evidence="5">Helix-turn-helix transcriptional regulator</fullName>
    </submittedName>
</protein>
<keyword evidence="3" id="KW-0804">Transcription</keyword>
<evidence type="ECO:0000256" key="1">
    <source>
        <dbReference type="ARBA" id="ARBA00023015"/>
    </source>
</evidence>